<accession>A0A382H6X7</accession>
<feature type="domain" description="GST N-terminal" evidence="1">
    <location>
        <begin position="1"/>
        <end position="82"/>
    </location>
</feature>
<dbReference type="AlphaFoldDB" id="A0A382H6X7"/>
<feature type="non-terminal residue" evidence="2">
    <location>
        <position position="84"/>
    </location>
</feature>
<proteinExistence type="predicted"/>
<dbReference type="PANTHER" id="PTHR44051">
    <property type="entry name" value="GLUTATHIONE S-TRANSFERASE-RELATED"/>
    <property type="match status" value="1"/>
</dbReference>
<dbReference type="SUPFAM" id="SSF52833">
    <property type="entry name" value="Thioredoxin-like"/>
    <property type="match status" value="1"/>
</dbReference>
<dbReference type="PANTHER" id="PTHR44051:SF8">
    <property type="entry name" value="GLUTATHIONE S-TRANSFERASE GSTA"/>
    <property type="match status" value="1"/>
</dbReference>
<evidence type="ECO:0000313" key="2">
    <source>
        <dbReference type="EMBL" id="SVB82885.1"/>
    </source>
</evidence>
<dbReference type="EMBL" id="UINC01059455">
    <property type="protein sequence ID" value="SVB82885.1"/>
    <property type="molecule type" value="Genomic_DNA"/>
</dbReference>
<protein>
    <recommendedName>
        <fullName evidence="1">GST N-terminal domain-containing protein</fullName>
    </recommendedName>
</protein>
<dbReference type="Gene3D" id="3.40.30.10">
    <property type="entry name" value="Glutaredoxin"/>
    <property type="match status" value="1"/>
</dbReference>
<sequence>MIELYFFPSPNGLKIAIMLEECGLPYEVHPINIGRGEQFQPDYLAINPNNKIPTIVDRDREISVFESGAILIYLAEKSGQFLPT</sequence>
<organism evidence="2">
    <name type="scientific">marine metagenome</name>
    <dbReference type="NCBI Taxonomy" id="408172"/>
    <lineage>
        <taxon>unclassified sequences</taxon>
        <taxon>metagenomes</taxon>
        <taxon>ecological metagenomes</taxon>
    </lineage>
</organism>
<dbReference type="Pfam" id="PF13409">
    <property type="entry name" value="GST_N_2"/>
    <property type="match status" value="1"/>
</dbReference>
<dbReference type="InterPro" id="IPR036249">
    <property type="entry name" value="Thioredoxin-like_sf"/>
</dbReference>
<dbReference type="InterPro" id="IPR040079">
    <property type="entry name" value="Glutathione_S-Trfase"/>
</dbReference>
<reference evidence="2" key="1">
    <citation type="submission" date="2018-05" db="EMBL/GenBank/DDBJ databases">
        <authorList>
            <person name="Lanie J.A."/>
            <person name="Ng W.-L."/>
            <person name="Kazmierczak K.M."/>
            <person name="Andrzejewski T.M."/>
            <person name="Davidsen T.M."/>
            <person name="Wayne K.J."/>
            <person name="Tettelin H."/>
            <person name="Glass J.I."/>
            <person name="Rusch D."/>
            <person name="Podicherti R."/>
            <person name="Tsui H.-C.T."/>
            <person name="Winkler M.E."/>
        </authorList>
    </citation>
    <scope>NUCLEOTIDE SEQUENCE</scope>
</reference>
<name>A0A382H6X7_9ZZZZ</name>
<dbReference type="SFLD" id="SFLDS00019">
    <property type="entry name" value="Glutathione_Transferase_(cytos"/>
    <property type="match status" value="1"/>
</dbReference>
<evidence type="ECO:0000259" key="1">
    <source>
        <dbReference type="PROSITE" id="PS50404"/>
    </source>
</evidence>
<dbReference type="PROSITE" id="PS50404">
    <property type="entry name" value="GST_NTER"/>
    <property type="match status" value="1"/>
</dbReference>
<gene>
    <name evidence="2" type="ORF">METZ01_LOCUS235739</name>
</gene>
<dbReference type="InterPro" id="IPR004045">
    <property type="entry name" value="Glutathione_S-Trfase_N"/>
</dbReference>
<dbReference type="CDD" id="cd03048">
    <property type="entry name" value="GST_N_Ure2p_like"/>
    <property type="match status" value="1"/>
</dbReference>